<gene>
    <name evidence="1" type="ORF">DFH07DRAFT_774547</name>
</gene>
<reference evidence="1" key="1">
    <citation type="submission" date="2023-03" db="EMBL/GenBank/DDBJ databases">
        <title>Massive genome expansion in bonnet fungi (Mycena s.s.) driven by repeated elements and novel gene families across ecological guilds.</title>
        <authorList>
            <consortium name="Lawrence Berkeley National Laboratory"/>
            <person name="Harder C.B."/>
            <person name="Miyauchi S."/>
            <person name="Viragh M."/>
            <person name="Kuo A."/>
            <person name="Thoen E."/>
            <person name="Andreopoulos B."/>
            <person name="Lu D."/>
            <person name="Skrede I."/>
            <person name="Drula E."/>
            <person name="Henrissat B."/>
            <person name="Morin E."/>
            <person name="Kohler A."/>
            <person name="Barry K."/>
            <person name="LaButti K."/>
            <person name="Morin E."/>
            <person name="Salamov A."/>
            <person name="Lipzen A."/>
            <person name="Mereny Z."/>
            <person name="Hegedus B."/>
            <person name="Baldrian P."/>
            <person name="Stursova M."/>
            <person name="Weitz H."/>
            <person name="Taylor A."/>
            <person name="Grigoriev I.V."/>
            <person name="Nagy L.G."/>
            <person name="Martin F."/>
            <person name="Kauserud H."/>
        </authorList>
    </citation>
    <scope>NUCLEOTIDE SEQUENCE</scope>
    <source>
        <strain evidence="1">CBHHK188m</strain>
    </source>
</reference>
<dbReference type="Proteomes" id="UP001215280">
    <property type="component" value="Unassembled WGS sequence"/>
</dbReference>
<dbReference type="AlphaFoldDB" id="A0AAD7IYY3"/>
<protein>
    <submittedName>
        <fullName evidence="1">Uncharacterized protein</fullName>
    </submittedName>
</protein>
<accession>A0AAD7IYY3</accession>
<evidence type="ECO:0000313" key="1">
    <source>
        <dbReference type="EMBL" id="KAJ7752255.1"/>
    </source>
</evidence>
<proteinExistence type="predicted"/>
<comment type="caution">
    <text evidence="1">The sequence shown here is derived from an EMBL/GenBank/DDBJ whole genome shotgun (WGS) entry which is preliminary data.</text>
</comment>
<organism evidence="1 2">
    <name type="scientific">Mycena maculata</name>
    <dbReference type="NCBI Taxonomy" id="230809"/>
    <lineage>
        <taxon>Eukaryota</taxon>
        <taxon>Fungi</taxon>
        <taxon>Dikarya</taxon>
        <taxon>Basidiomycota</taxon>
        <taxon>Agaricomycotina</taxon>
        <taxon>Agaricomycetes</taxon>
        <taxon>Agaricomycetidae</taxon>
        <taxon>Agaricales</taxon>
        <taxon>Marasmiineae</taxon>
        <taxon>Mycenaceae</taxon>
        <taxon>Mycena</taxon>
    </lineage>
</organism>
<keyword evidence="2" id="KW-1185">Reference proteome</keyword>
<evidence type="ECO:0000313" key="2">
    <source>
        <dbReference type="Proteomes" id="UP001215280"/>
    </source>
</evidence>
<sequence>MYMSTQPSELWAALREQAQAWKKATNFTCIWGCGEGQGLLIRRLSPARDGLIIGSRWRSLQDAGERCPAASFSLSEEDYPNLLRIESLGVNSHCMRSSFTRRTHPNVQLRCLPTVNSSILKVSPGVSIPRHVAQSFPRFINCAVVDLIYHNNLEPYFWSPGFISFLGDPCPLCSFYSTGSDSHHPKVVGAVLIGIFLVPSMSLFGTQAPADLSLPGEIAVCIRT</sequence>
<name>A0AAD7IYY3_9AGAR</name>
<dbReference type="EMBL" id="JARJLG010000075">
    <property type="protein sequence ID" value="KAJ7752255.1"/>
    <property type="molecule type" value="Genomic_DNA"/>
</dbReference>